<reference evidence="2" key="1">
    <citation type="submission" date="2013-10" db="EMBL/GenBank/DDBJ databases">
        <title>Genomic analysis of the causative agents of coccidiosis in chickens.</title>
        <authorList>
            <person name="Reid A.J."/>
            <person name="Blake D."/>
            <person name="Billington K."/>
            <person name="Browne H."/>
            <person name="Dunn M."/>
            <person name="Hung S."/>
            <person name="Kawahara F."/>
            <person name="Miranda-Saavedra D."/>
            <person name="Mourier T."/>
            <person name="Nagra H."/>
            <person name="Otto T.D."/>
            <person name="Rawlings N."/>
            <person name="Sanchez A."/>
            <person name="Sanders M."/>
            <person name="Subramaniam C."/>
            <person name="Tay Y."/>
            <person name="Dear P."/>
            <person name="Doerig C."/>
            <person name="Gruber A."/>
            <person name="Parkinson J."/>
            <person name="Shirley M."/>
            <person name="Wan K.L."/>
            <person name="Berriman M."/>
            <person name="Tomley F."/>
            <person name="Pain A."/>
        </authorList>
    </citation>
    <scope>NUCLEOTIDE SEQUENCE [LARGE SCALE GENOMIC DNA]</scope>
    <source>
        <strain evidence="2">Houghton</strain>
    </source>
</reference>
<feature type="region of interest" description="Disordered" evidence="1">
    <location>
        <begin position="276"/>
        <end position="425"/>
    </location>
</feature>
<evidence type="ECO:0000256" key="1">
    <source>
        <dbReference type="SAM" id="MobiDB-lite"/>
    </source>
</evidence>
<dbReference type="OMA" id="QTTVIRW"/>
<feature type="region of interest" description="Disordered" evidence="1">
    <location>
        <begin position="224"/>
        <end position="253"/>
    </location>
</feature>
<feature type="compositionally biased region" description="Low complexity" evidence="1">
    <location>
        <begin position="276"/>
        <end position="292"/>
    </location>
</feature>
<proteinExistence type="predicted"/>
<feature type="compositionally biased region" description="Polar residues" evidence="1">
    <location>
        <begin position="559"/>
        <end position="574"/>
    </location>
</feature>
<evidence type="ECO:0000313" key="2">
    <source>
        <dbReference type="EMBL" id="CDJ41761.1"/>
    </source>
</evidence>
<dbReference type="VEuPathDB" id="ToxoDB:ETH2_1598200"/>
<evidence type="ECO:0000313" key="3">
    <source>
        <dbReference type="Proteomes" id="UP000030747"/>
    </source>
</evidence>
<dbReference type="VEuPathDB" id="ToxoDB:ETH_00009900"/>
<sequence>MNTGSMDKGWQDNGTEKAIMTDATSVLAAAAAIESSVMQRLRTQRCGKPLPPMSPTQACVSNHKQRVAKAARKGKKAATGARFLLRKALGEELQTTVIRWKNPPKGQKHEAEVSIPDPPRWERKIPMHFCPLRRAYVCPVPVVKGRLLVRFLVDGRAYAPHQLTKHEADIGETHGLLLLPGSSLGDRVAPRYPWKAARQWQQQQKVLLLQQLDQEQFQNEGVQLKEQPQPQERQPEHPQQQQEQKEQDSSDLGQGVQSFLESGVLEAPLRPPRHFSMGLLGSPDSLSSSWDCSQEEPGAYSWGPPCRPYRDHSRSSNEDEDLSPLQKRPSWACGSRMHQGRQRHIPPRWQQHQEQQRPQHQQHQQQQQLENALKMQEQEQHSHKERRNHGHHSANHQHKHGGMGEYKSLSTSDSDGPEHPYCPDDSAGELAAIEIVTTATGVTAGSVFTSNGNEEASRGFCSPKPPPPPSTWVFRGSFTDSPRGLSPGRTPEVAIPNVRITAEGPQQKLEISPGSCESGLQLSSIRAPQDTPCKGLDWRESTDDEYPGSSWPWGLSKRPLSSTTGAAQRSSSNVKHAHLRESCTNLARAMHAEESDSYTCRSNSSSNTSTLSMHSSGIRQPPGSLRKCRDVLIDSADLTGGLLWAHRRSHSYWDLRRPLSTSPLLLRYTRSLSLQW</sequence>
<accession>U6KUW6</accession>
<gene>
    <name evidence="2" type="ORF">ETH_00009900</name>
</gene>
<protein>
    <submittedName>
        <fullName evidence="2">Uncharacterized protein</fullName>
    </submittedName>
</protein>
<name>U6KUW6_EIMTE</name>
<dbReference type="EMBL" id="HG675668">
    <property type="protein sequence ID" value="CDJ41761.1"/>
    <property type="molecule type" value="Genomic_DNA"/>
</dbReference>
<feature type="region of interest" description="Disordered" evidence="1">
    <location>
        <begin position="509"/>
        <end position="576"/>
    </location>
</feature>
<feature type="compositionally biased region" description="Low complexity" evidence="1">
    <location>
        <begin position="597"/>
        <end position="616"/>
    </location>
</feature>
<feature type="compositionally biased region" description="Basic and acidic residues" evidence="1">
    <location>
        <begin position="308"/>
        <end position="317"/>
    </location>
</feature>
<feature type="compositionally biased region" description="Basic residues" evidence="1">
    <location>
        <begin position="383"/>
        <end position="401"/>
    </location>
</feature>
<feature type="region of interest" description="Disordered" evidence="1">
    <location>
        <begin position="594"/>
        <end position="623"/>
    </location>
</feature>
<feature type="compositionally biased region" description="Low complexity" evidence="1">
    <location>
        <begin position="226"/>
        <end position="242"/>
    </location>
</feature>
<keyword evidence="3" id="KW-1185">Reference proteome</keyword>
<organism evidence="2 3">
    <name type="scientific">Eimeria tenella</name>
    <name type="common">Coccidian parasite</name>
    <dbReference type="NCBI Taxonomy" id="5802"/>
    <lineage>
        <taxon>Eukaryota</taxon>
        <taxon>Sar</taxon>
        <taxon>Alveolata</taxon>
        <taxon>Apicomplexa</taxon>
        <taxon>Conoidasida</taxon>
        <taxon>Coccidia</taxon>
        <taxon>Eucoccidiorida</taxon>
        <taxon>Eimeriorina</taxon>
        <taxon>Eimeriidae</taxon>
        <taxon>Eimeria</taxon>
    </lineage>
</organism>
<dbReference type="GeneID" id="25251176"/>
<dbReference type="OrthoDB" id="346652at2759"/>
<dbReference type="RefSeq" id="XP_013232511.1">
    <property type="nucleotide sequence ID" value="XM_013377057.1"/>
</dbReference>
<feature type="compositionally biased region" description="Low complexity" evidence="1">
    <location>
        <begin position="350"/>
        <end position="368"/>
    </location>
</feature>
<dbReference type="AlphaFoldDB" id="U6KUW6"/>
<dbReference type="Proteomes" id="UP000030747">
    <property type="component" value="Unassembled WGS sequence"/>
</dbReference>
<reference evidence="2" key="2">
    <citation type="submission" date="2013-10" db="EMBL/GenBank/DDBJ databases">
        <authorList>
            <person name="Aslett M."/>
        </authorList>
    </citation>
    <scope>NUCLEOTIDE SEQUENCE [LARGE SCALE GENOMIC DNA]</scope>
    <source>
        <strain evidence="2">Houghton</strain>
    </source>
</reference>